<feature type="compositionally biased region" description="Basic and acidic residues" evidence="1">
    <location>
        <begin position="9"/>
        <end position="21"/>
    </location>
</feature>
<reference evidence="2" key="1">
    <citation type="submission" date="2021-06" db="EMBL/GenBank/DDBJ databases">
        <title>Parelaphostrongylus tenuis whole genome reference sequence.</title>
        <authorList>
            <person name="Garwood T.J."/>
            <person name="Larsen P.A."/>
            <person name="Fountain-Jones N.M."/>
            <person name="Garbe J.R."/>
            <person name="Macchietto M.G."/>
            <person name="Kania S.A."/>
            <person name="Gerhold R.W."/>
            <person name="Richards J.E."/>
            <person name="Wolf T.M."/>
        </authorList>
    </citation>
    <scope>NUCLEOTIDE SEQUENCE</scope>
    <source>
        <strain evidence="2">MNPRO001-30</strain>
        <tissue evidence="2">Meninges</tissue>
    </source>
</reference>
<organism evidence="2 3">
    <name type="scientific">Parelaphostrongylus tenuis</name>
    <name type="common">Meningeal worm</name>
    <dbReference type="NCBI Taxonomy" id="148309"/>
    <lineage>
        <taxon>Eukaryota</taxon>
        <taxon>Metazoa</taxon>
        <taxon>Ecdysozoa</taxon>
        <taxon>Nematoda</taxon>
        <taxon>Chromadorea</taxon>
        <taxon>Rhabditida</taxon>
        <taxon>Rhabditina</taxon>
        <taxon>Rhabditomorpha</taxon>
        <taxon>Strongyloidea</taxon>
        <taxon>Metastrongylidae</taxon>
        <taxon>Parelaphostrongylus</taxon>
    </lineage>
</organism>
<evidence type="ECO:0000313" key="2">
    <source>
        <dbReference type="EMBL" id="KAJ1363903.1"/>
    </source>
</evidence>
<proteinExistence type="predicted"/>
<evidence type="ECO:0000313" key="3">
    <source>
        <dbReference type="Proteomes" id="UP001196413"/>
    </source>
</evidence>
<feature type="compositionally biased region" description="Low complexity" evidence="1">
    <location>
        <begin position="39"/>
        <end position="51"/>
    </location>
</feature>
<dbReference type="EMBL" id="JAHQIW010004829">
    <property type="protein sequence ID" value="KAJ1363903.1"/>
    <property type="molecule type" value="Genomic_DNA"/>
</dbReference>
<feature type="compositionally biased region" description="Basic and acidic residues" evidence="1">
    <location>
        <begin position="52"/>
        <end position="67"/>
    </location>
</feature>
<gene>
    <name evidence="2" type="ORF">KIN20_023866</name>
</gene>
<name>A0AAD5MXI9_PARTN</name>
<dbReference type="AlphaFoldDB" id="A0AAD5MXI9"/>
<protein>
    <submittedName>
        <fullName evidence="2">Uncharacterized protein</fullName>
    </submittedName>
</protein>
<comment type="caution">
    <text evidence="2">The sequence shown here is derived from an EMBL/GenBank/DDBJ whole genome shotgun (WGS) entry which is preliminary data.</text>
</comment>
<keyword evidence="3" id="KW-1185">Reference proteome</keyword>
<accession>A0AAD5MXI9</accession>
<sequence>MGTTKKHHLTLDRKGPLKPRNENIGMPYLKSTEEGVFAETSSTSNQENSSTETKDNQSGKRYQPREA</sequence>
<dbReference type="Proteomes" id="UP001196413">
    <property type="component" value="Unassembled WGS sequence"/>
</dbReference>
<feature type="region of interest" description="Disordered" evidence="1">
    <location>
        <begin position="1"/>
        <end position="67"/>
    </location>
</feature>
<evidence type="ECO:0000256" key="1">
    <source>
        <dbReference type="SAM" id="MobiDB-lite"/>
    </source>
</evidence>